<gene>
    <name evidence="1" type="ORF">SLEP1_g6584</name>
</gene>
<proteinExistence type="predicted"/>
<evidence type="ECO:0000313" key="2">
    <source>
        <dbReference type="Proteomes" id="UP001054252"/>
    </source>
</evidence>
<reference evidence="1 2" key="1">
    <citation type="journal article" date="2021" name="Commun. Biol.">
        <title>The genome of Shorea leprosula (Dipterocarpaceae) highlights the ecological relevance of drought in aseasonal tropical rainforests.</title>
        <authorList>
            <person name="Ng K.K.S."/>
            <person name="Kobayashi M.J."/>
            <person name="Fawcett J.A."/>
            <person name="Hatakeyama M."/>
            <person name="Paape T."/>
            <person name="Ng C.H."/>
            <person name="Ang C.C."/>
            <person name="Tnah L.H."/>
            <person name="Lee C.T."/>
            <person name="Nishiyama T."/>
            <person name="Sese J."/>
            <person name="O'Brien M.J."/>
            <person name="Copetti D."/>
            <person name="Mohd Noor M.I."/>
            <person name="Ong R.C."/>
            <person name="Putra M."/>
            <person name="Sireger I.Z."/>
            <person name="Indrioko S."/>
            <person name="Kosugi Y."/>
            <person name="Izuno A."/>
            <person name="Isagi Y."/>
            <person name="Lee S.L."/>
            <person name="Shimizu K.K."/>
        </authorList>
    </citation>
    <scope>NUCLEOTIDE SEQUENCE [LARGE SCALE GENOMIC DNA]</scope>
    <source>
        <strain evidence="1">214</strain>
    </source>
</reference>
<dbReference type="Proteomes" id="UP001054252">
    <property type="component" value="Unassembled WGS sequence"/>
</dbReference>
<sequence length="432" mass="48669">MSSEETVSIEGVKGRIEREEEDLGVPQNILERDNRRERSFDLEDEIVSEKEREGLLCYVGQLNARVCPLHGGWAIVPLFRVIGVGFDGVQFGANAARLECCANGDGFRSIQPGKKGGITLPSSNNKNRGLFNTRPSSIKGWKDKFFFMDDTRWDNTAAEVENLNRWKGKEVNPNKYSLTLGELEDVRVLERGDKDVLDIFAEMNNFLDATGGAGIPKKKRITVGVTTVGEGDDGSFALHPDDRSLPKEEIAEFVPPPPIEGEPPSQEAWAAPQGKGKGYVRLPTSSFYKAGMRSMAKRFINTYFMKVDHQRAQDEVALHKGKIYKYELEMEKELDKVRNVAIELELQVHNSTEVHIAEFLKSGTFNNIINLYQFPTEREVKENGASETIDFQPEIELKWDWDSQGQTVLPSNFDFKFVPVNDEENGDADKPD</sequence>
<protein>
    <submittedName>
        <fullName evidence="1">Uncharacterized protein</fullName>
    </submittedName>
</protein>
<accession>A0AAV5I1N7</accession>
<organism evidence="1 2">
    <name type="scientific">Rubroshorea leprosula</name>
    <dbReference type="NCBI Taxonomy" id="152421"/>
    <lineage>
        <taxon>Eukaryota</taxon>
        <taxon>Viridiplantae</taxon>
        <taxon>Streptophyta</taxon>
        <taxon>Embryophyta</taxon>
        <taxon>Tracheophyta</taxon>
        <taxon>Spermatophyta</taxon>
        <taxon>Magnoliopsida</taxon>
        <taxon>eudicotyledons</taxon>
        <taxon>Gunneridae</taxon>
        <taxon>Pentapetalae</taxon>
        <taxon>rosids</taxon>
        <taxon>malvids</taxon>
        <taxon>Malvales</taxon>
        <taxon>Dipterocarpaceae</taxon>
        <taxon>Rubroshorea</taxon>
    </lineage>
</organism>
<comment type="caution">
    <text evidence="1">The sequence shown here is derived from an EMBL/GenBank/DDBJ whole genome shotgun (WGS) entry which is preliminary data.</text>
</comment>
<evidence type="ECO:0000313" key="1">
    <source>
        <dbReference type="EMBL" id="GKU92930.1"/>
    </source>
</evidence>
<keyword evidence="2" id="KW-1185">Reference proteome</keyword>
<name>A0AAV5I1N7_9ROSI</name>
<dbReference type="AlphaFoldDB" id="A0AAV5I1N7"/>
<dbReference type="EMBL" id="BPVZ01000006">
    <property type="protein sequence ID" value="GKU92930.1"/>
    <property type="molecule type" value="Genomic_DNA"/>
</dbReference>